<dbReference type="Gene3D" id="3.20.20.450">
    <property type="entry name" value="EAL domain"/>
    <property type="match status" value="1"/>
</dbReference>
<organism evidence="4 5">
    <name type="scientific">Rhizobium halophytocola</name>
    <dbReference type="NCBI Taxonomy" id="735519"/>
    <lineage>
        <taxon>Bacteria</taxon>
        <taxon>Pseudomonadati</taxon>
        <taxon>Pseudomonadota</taxon>
        <taxon>Alphaproteobacteria</taxon>
        <taxon>Hyphomicrobiales</taxon>
        <taxon>Rhizobiaceae</taxon>
        <taxon>Rhizobium/Agrobacterium group</taxon>
        <taxon>Rhizobium</taxon>
    </lineage>
</organism>
<evidence type="ECO:0000256" key="1">
    <source>
        <dbReference type="SAM" id="Coils"/>
    </source>
</evidence>
<dbReference type="Pfam" id="PF00563">
    <property type="entry name" value="EAL"/>
    <property type="match status" value="1"/>
</dbReference>
<dbReference type="Pfam" id="PF00990">
    <property type="entry name" value="GGDEF"/>
    <property type="match status" value="1"/>
</dbReference>
<keyword evidence="5" id="KW-1185">Reference proteome</keyword>
<dbReference type="InterPro" id="IPR035919">
    <property type="entry name" value="EAL_sf"/>
</dbReference>
<dbReference type="SMART" id="SM00267">
    <property type="entry name" value="GGDEF"/>
    <property type="match status" value="1"/>
</dbReference>
<dbReference type="InterPro" id="IPR013655">
    <property type="entry name" value="PAS_fold_3"/>
</dbReference>
<dbReference type="SUPFAM" id="SSF55785">
    <property type="entry name" value="PYP-like sensor domain (PAS domain)"/>
    <property type="match status" value="2"/>
</dbReference>
<dbReference type="InterPro" id="IPR000160">
    <property type="entry name" value="GGDEF_dom"/>
</dbReference>
<feature type="coiled-coil region" evidence="1">
    <location>
        <begin position="584"/>
        <end position="611"/>
    </location>
</feature>
<dbReference type="Gene3D" id="3.30.450.20">
    <property type="entry name" value="PAS domain"/>
    <property type="match status" value="2"/>
</dbReference>
<dbReference type="EMBL" id="JAGGJU010000004">
    <property type="protein sequence ID" value="MBP1850329.1"/>
    <property type="molecule type" value="Genomic_DNA"/>
</dbReference>
<dbReference type="CDD" id="cd01948">
    <property type="entry name" value="EAL"/>
    <property type="match status" value="1"/>
</dbReference>
<evidence type="ECO:0000313" key="4">
    <source>
        <dbReference type="EMBL" id="MBP1850329.1"/>
    </source>
</evidence>
<dbReference type="RefSeq" id="WP_245223963.1">
    <property type="nucleotide sequence ID" value="NZ_JAGGJU010000004.1"/>
</dbReference>
<dbReference type="CDD" id="cd01949">
    <property type="entry name" value="GGDEF"/>
    <property type="match status" value="1"/>
</dbReference>
<dbReference type="PANTHER" id="PTHR44757:SF2">
    <property type="entry name" value="BIOFILM ARCHITECTURE MAINTENANCE PROTEIN MBAA"/>
    <property type="match status" value="1"/>
</dbReference>
<feature type="domain" description="EAL" evidence="2">
    <location>
        <begin position="786"/>
        <end position="1037"/>
    </location>
</feature>
<sequence length="1042" mass="114287">MSIVGIARRIGKAGRSRLRLAAAVLAVIGIGLATVNIDRAHTADARRDLETRLTHRLHDVRNGLGSVLTPSLAFTRYLSATMSAADRESDARLFGVRRNFVTSHVPIDGVVLAPDLRLDSAQLAELGMSGDVIDRLQAAIGALGAGASGPSAAIVRTCGADQLCLIAVNAAQVSPAQWNGAVTVMRRDSILGFSHILDETTPDIALAVALVDRQAPDGDLTGTELLYGIGIPAEEHPLSASLDLEGTRLEISILPSSGWADAIPTDWLFDVMLYGTGGLLILTVLLSAIILNQRDQNIAALRIRDARWRLLSERFDLAMRSSNIGIWEYYPAEHRLIWDSRTAVLHGCRTDGDENLNRMGDWLGAVHPDDRVALSLIRVEPGSTREWSCRVLLADGGLRTLKVACLSSEDEDGRSRLTGVAWDATADTTVREMLEEAKEGSDIKNAELELALEELTSREHDLSELSHKFDLALASYNCGLWETDASTGNGIWDERMHQLHGIAYQDGTVTRSQWLQAVHPEDRSTIRKRFEGPIAPGKTVQTVSRILHDDGSFRYVRSVGQLHVGRDGRLKTIGIAFDVTSDVLMTEELKLAKEEADNRAHELELAKSRIEFNALHDTLTGLANRRMLDIELDELVPAGSAAGDKFAILHLDLDRFKEINDTLGHAAGDAVLVHAAQVLCRHVGLNDLVARMGGDEFVILVRGHADREALSAMSESIIEEMSLPIDFEGFGCRCGVSIGIATARTREADPRKVLINADIALYRAKERGRNCHEFFTPELEANIVRSRQLADEMLDGLDRNEFVAWYQPQFDARSMELVGAEALIRWQHPERGLLTSGAFLKTAEELNVMARIDSLVLEQSLIDKMRLAALGVRLPRVSVNVSAKRLHDTGLIEHLKTLSLTPGEICFELVESIFLDDGDNLAAHNIDAIKALGVDIEIDDFGTGHTSIVSLLRLKPKRLKIDRQLVMPIVHSPRERSLVRSIVEISRSLGIECVAEGVETEEHAAMLRELGCDMLQGYAFAKPLPFDQLAALALRPPMARAS</sequence>
<feature type="domain" description="GGDEF" evidence="3">
    <location>
        <begin position="644"/>
        <end position="777"/>
    </location>
</feature>
<dbReference type="PROSITE" id="PS50883">
    <property type="entry name" value="EAL"/>
    <property type="match status" value="1"/>
</dbReference>
<feature type="coiled-coil region" evidence="1">
    <location>
        <begin position="438"/>
        <end position="465"/>
    </location>
</feature>
<dbReference type="SUPFAM" id="SSF55073">
    <property type="entry name" value="Nucleotide cyclase"/>
    <property type="match status" value="1"/>
</dbReference>
<name>A0ABS4DXA3_9HYPH</name>
<dbReference type="SMART" id="SM00052">
    <property type="entry name" value="EAL"/>
    <property type="match status" value="1"/>
</dbReference>
<dbReference type="PANTHER" id="PTHR44757">
    <property type="entry name" value="DIGUANYLATE CYCLASE DGCP"/>
    <property type="match status" value="1"/>
</dbReference>
<evidence type="ECO:0000259" key="2">
    <source>
        <dbReference type="PROSITE" id="PS50883"/>
    </source>
</evidence>
<protein>
    <submittedName>
        <fullName evidence="4">Diguanylate cyclase (GGDEF)-like protein</fullName>
    </submittedName>
</protein>
<dbReference type="InterPro" id="IPR035965">
    <property type="entry name" value="PAS-like_dom_sf"/>
</dbReference>
<evidence type="ECO:0000313" key="5">
    <source>
        <dbReference type="Proteomes" id="UP000759443"/>
    </source>
</evidence>
<dbReference type="SUPFAM" id="SSF141868">
    <property type="entry name" value="EAL domain-like"/>
    <property type="match status" value="1"/>
</dbReference>
<keyword evidence="1" id="KW-0175">Coiled coil</keyword>
<dbReference type="Proteomes" id="UP000759443">
    <property type="component" value="Unassembled WGS sequence"/>
</dbReference>
<dbReference type="InterPro" id="IPR052155">
    <property type="entry name" value="Biofilm_reg_signaling"/>
</dbReference>
<dbReference type="PROSITE" id="PS50887">
    <property type="entry name" value="GGDEF"/>
    <property type="match status" value="1"/>
</dbReference>
<dbReference type="Pfam" id="PF08447">
    <property type="entry name" value="PAS_3"/>
    <property type="match status" value="1"/>
</dbReference>
<dbReference type="NCBIfam" id="TIGR00254">
    <property type="entry name" value="GGDEF"/>
    <property type="match status" value="1"/>
</dbReference>
<dbReference type="InterPro" id="IPR043128">
    <property type="entry name" value="Rev_trsase/Diguanyl_cyclase"/>
</dbReference>
<evidence type="ECO:0000259" key="3">
    <source>
        <dbReference type="PROSITE" id="PS50887"/>
    </source>
</evidence>
<comment type="caution">
    <text evidence="4">The sequence shown here is derived from an EMBL/GenBank/DDBJ whole genome shotgun (WGS) entry which is preliminary data.</text>
</comment>
<dbReference type="Gene3D" id="3.30.70.270">
    <property type="match status" value="1"/>
</dbReference>
<dbReference type="InterPro" id="IPR001633">
    <property type="entry name" value="EAL_dom"/>
</dbReference>
<gene>
    <name evidence="4" type="ORF">J2Z17_001763</name>
</gene>
<accession>A0ABS4DXA3</accession>
<dbReference type="InterPro" id="IPR029787">
    <property type="entry name" value="Nucleotide_cyclase"/>
</dbReference>
<reference evidence="4 5" key="1">
    <citation type="submission" date="2021-03" db="EMBL/GenBank/DDBJ databases">
        <title>Genomic Encyclopedia of Type Strains, Phase IV (KMG-IV): sequencing the most valuable type-strain genomes for metagenomic binning, comparative biology and taxonomic classification.</title>
        <authorList>
            <person name="Goeker M."/>
        </authorList>
    </citation>
    <scope>NUCLEOTIDE SEQUENCE [LARGE SCALE GENOMIC DNA]</scope>
    <source>
        <strain evidence="4 5">DSM 21600</strain>
    </source>
</reference>
<proteinExistence type="predicted"/>